<keyword evidence="2" id="KW-1185">Reference proteome</keyword>
<evidence type="ECO:0000313" key="2">
    <source>
        <dbReference type="Proteomes" id="UP000077177"/>
    </source>
</evidence>
<accession>A0A172U0H5</accession>
<gene>
    <name evidence="1" type="ORF">SY85_22435</name>
</gene>
<dbReference type="KEGG" id="fla:SY85_22435"/>
<proteinExistence type="predicted"/>
<sequence>MATTLLFTACKKDKEDDSTTTDDGVNEEFVMPTGEPAKVMGKWQVASITTNNHFAGVDHIETYNGTAADYAEFKNSGKLHTFFQGVLDVSNFTVRSATQITIDGDPADIKVLTDSKLVIYDKDKTGTFGFTEITYDLKK</sequence>
<dbReference type="EMBL" id="CP011390">
    <property type="protein sequence ID" value="ANE52820.1"/>
    <property type="molecule type" value="Genomic_DNA"/>
</dbReference>
<reference evidence="2" key="1">
    <citation type="submission" date="2015-01" db="EMBL/GenBank/DDBJ databases">
        <title>Flavisolibacter sp./LCS9/ whole genome sequencing.</title>
        <authorList>
            <person name="Kim M.K."/>
            <person name="Srinivasan S."/>
            <person name="Lee J.-J."/>
        </authorList>
    </citation>
    <scope>NUCLEOTIDE SEQUENCE [LARGE SCALE GENOMIC DNA]</scope>
    <source>
        <strain evidence="2">LCS9</strain>
    </source>
</reference>
<dbReference type="AlphaFoldDB" id="A0A172U0H5"/>
<organism evidence="1 2">
    <name type="scientific">Flavisolibacter tropicus</name>
    <dbReference type="NCBI Taxonomy" id="1492898"/>
    <lineage>
        <taxon>Bacteria</taxon>
        <taxon>Pseudomonadati</taxon>
        <taxon>Bacteroidota</taxon>
        <taxon>Chitinophagia</taxon>
        <taxon>Chitinophagales</taxon>
        <taxon>Chitinophagaceae</taxon>
        <taxon>Flavisolibacter</taxon>
    </lineage>
</organism>
<protein>
    <recommendedName>
        <fullName evidence="3">Lipocalin-like domain-containing protein</fullName>
    </recommendedName>
</protein>
<reference evidence="1 2" key="2">
    <citation type="journal article" date="2016" name="Int. J. Syst. Evol. Microbiol.">
        <title>Flavisolibacter tropicus sp. nov., isolated from tropical soil.</title>
        <authorList>
            <person name="Lee J.J."/>
            <person name="Kang M.S."/>
            <person name="Kim G.S."/>
            <person name="Lee C.S."/>
            <person name="Lim S."/>
            <person name="Lee J."/>
            <person name="Roh S.H."/>
            <person name="Kang H."/>
            <person name="Ha J.M."/>
            <person name="Bae S."/>
            <person name="Jung H.Y."/>
            <person name="Kim M.K."/>
        </authorList>
    </citation>
    <scope>NUCLEOTIDE SEQUENCE [LARGE SCALE GENOMIC DNA]</scope>
    <source>
        <strain evidence="1 2">LCS9</strain>
    </source>
</reference>
<evidence type="ECO:0008006" key="3">
    <source>
        <dbReference type="Google" id="ProtNLM"/>
    </source>
</evidence>
<dbReference type="Proteomes" id="UP000077177">
    <property type="component" value="Chromosome"/>
</dbReference>
<evidence type="ECO:0000313" key="1">
    <source>
        <dbReference type="EMBL" id="ANE52820.1"/>
    </source>
</evidence>
<name>A0A172U0H5_9BACT</name>